<proteinExistence type="predicted"/>
<reference evidence="2" key="1">
    <citation type="journal article" date="2014" name="Proc. Natl. Acad. Sci. U.S.A.">
        <title>Extensive sampling of basidiomycete genomes demonstrates inadequacy of the white-rot/brown-rot paradigm for wood decay fungi.</title>
        <authorList>
            <person name="Riley R."/>
            <person name="Salamov A.A."/>
            <person name="Brown D.W."/>
            <person name="Nagy L.G."/>
            <person name="Floudas D."/>
            <person name="Held B.W."/>
            <person name="Levasseur A."/>
            <person name="Lombard V."/>
            <person name="Morin E."/>
            <person name="Otillar R."/>
            <person name="Lindquist E.A."/>
            <person name="Sun H."/>
            <person name="LaButti K.M."/>
            <person name="Schmutz J."/>
            <person name="Jabbour D."/>
            <person name="Luo H."/>
            <person name="Baker S.E."/>
            <person name="Pisabarro A.G."/>
            <person name="Walton J.D."/>
            <person name="Blanchette R.A."/>
            <person name="Henrissat B."/>
            <person name="Martin F."/>
            <person name="Cullen D."/>
            <person name="Hibbett D.S."/>
            <person name="Grigoriev I.V."/>
        </authorList>
    </citation>
    <scope>NUCLEOTIDE SEQUENCE [LARGE SCALE GENOMIC DNA]</scope>
    <source>
        <strain evidence="2">MUCL 33604</strain>
    </source>
</reference>
<dbReference type="EMBL" id="KL197771">
    <property type="protein sequence ID" value="KDQ49870.1"/>
    <property type="molecule type" value="Genomic_DNA"/>
</dbReference>
<organism evidence="1 2">
    <name type="scientific">Jaapia argillacea MUCL 33604</name>
    <dbReference type="NCBI Taxonomy" id="933084"/>
    <lineage>
        <taxon>Eukaryota</taxon>
        <taxon>Fungi</taxon>
        <taxon>Dikarya</taxon>
        <taxon>Basidiomycota</taxon>
        <taxon>Agaricomycotina</taxon>
        <taxon>Agaricomycetes</taxon>
        <taxon>Agaricomycetidae</taxon>
        <taxon>Jaapiales</taxon>
        <taxon>Jaapiaceae</taxon>
        <taxon>Jaapia</taxon>
    </lineage>
</organism>
<gene>
    <name evidence="1" type="ORF">JAAARDRAFT_51546</name>
</gene>
<evidence type="ECO:0000313" key="1">
    <source>
        <dbReference type="EMBL" id="KDQ49870.1"/>
    </source>
</evidence>
<dbReference type="Proteomes" id="UP000027265">
    <property type="component" value="Unassembled WGS sequence"/>
</dbReference>
<accession>A0A067P7S3</accession>
<dbReference type="AlphaFoldDB" id="A0A067P7S3"/>
<keyword evidence="2" id="KW-1185">Reference proteome</keyword>
<dbReference type="HOGENOM" id="CLU_1468378_0_0_1"/>
<name>A0A067P7S3_9AGAM</name>
<sequence>MGEFVGSALTVFGLEMHEDDSVGSRGGTSAVTSGSPGETVGIARGPAYVTSARNPYYTVLVVAENSYTLWLEMGDLRLALVRWVDDGDNDSIGCVASWLLSFVYLPLPPCFQQQTKVIICPILNRHFDDLSAARRVCSTLTVSVSESWTAMGVLVWLTPSPQRNSIILAPPNRSDRYQLSFVDQ</sequence>
<protein>
    <submittedName>
        <fullName evidence="1">Uncharacterized protein</fullName>
    </submittedName>
</protein>
<dbReference type="InParanoid" id="A0A067P7S3"/>
<evidence type="ECO:0000313" key="2">
    <source>
        <dbReference type="Proteomes" id="UP000027265"/>
    </source>
</evidence>